<dbReference type="GO" id="GO:0098978">
    <property type="term" value="C:glutamatergic synapse"/>
    <property type="evidence" value="ECO:0007669"/>
    <property type="project" value="UniProtKB-ARBA"/>
</dbReference>
<evidence type="ECO:0000256" key="18">
    <source>
        <dbReference type="SAM" id="Phobius"/>
    </source>
</evidence>
<evidence type="ECO:0000256" key="7">
    <source>
        <dbReference type="ARBA" id="ARBA00022801"/>
    </source>
</evidence>
<dbReference type="PROSITE" id="PS50056">
    <property type="entry name" value="TYR_PHOSPHATASE_2"/>
    <property type="match status" value="2"/>
</dbReference>
<dbReference type="FunFam" id="2.60.40.10:FF:000181">
    <property type="entry name" value="receptor-type tyrosine-protein phosphatase delta isoform X4"/>
    <property type="match status" value="1"/>
</dbReference>
<dbReference type="PROSITE" id="PS00383">
    <property type="entry name" value="TYR_PHOSPHATASE_1"/>
    <property type="match status" value="2"/>
</dbReference>
<dbReference type="Ensembl" id="ENSGWIT00000050918.1">
    <property type="protein sequence ID" value="ENSGWIP00000047056.1"/>
    <property type="gene ID" value="ENSGWIG00000002100.1"/>
</dbReference>
<feature type="domain" description="Ig-like" evidence="22">
    <location>
        <begin position="125"/>
        <end position="214"/>
    </location>
</feature>
<evidence type="ECO:0000256" key="8">
    <source>
        <dbReference type="ARBA" id="ARBA00022912"/>
    </source>
</evidence>
<evidence type="ECO:0000256" key="9">
    <source>
        <dbReference type="ARBA" id="ARBA00022989"/>
    </source>
</evidence>
<evidence type="ECO:0000256" key="6">
    <source>
        <dbReference type="ARBA" id="ARBA00022737"/>
    </source>
</evidence>
<dbReference type="PRINTS" id="PR00014">
    <property type="entry name" value="FNTYPEIII"/>
</dbReference>
<dbReference type="SMART" id="SM00194">
    <property type="entry name" value="PTPc"/>
    <property type="match status" value="2"/>
</dbReference>
<evidence type="ECO:0000256" key="4">
    <source>
        <dbReference type="ARBA" id="ARBA00022692"/>
    </source>
</evidence>
<feature type="domain" description="Tyrosine-protein phosphatase" evidence="20">
    <location>
        <begin position="1626"/>
        <end position="1885"/>
    </location>
</feature>
<keyword evidence="13" id="KW-0325">Glycoprotein</keyword>
<dbReference type="FunFam" id="2.60.40.10:FF:000068">
    <property type="entry name" value="receptor-type tyrosine-protein phosphatase delta isoform X1"/>
    <property type="match status" value="1"/>
</dbReference>
<dbReference type="InterPro" id="IPR000242">
    <property type="entry name" value="PTP_cat"/>
</dbReference>
<organism evidence="24 25">
    <name type="scientific">Gouania willdenowi</name>
    <name type="common">Blunt-snouted clingfish</name>
    <name type="synonym">Lepadogaster willdenowi</name>
    <dbReference type="NCBI Taxonomy" id="441366"/>
    <lineage>
        <taxon>Eukaryota</taxon>
        <taxon>Metazoa</taxon>
        <taxon>Chordata</taxon>
        <taxon>Craniata</taxon>
        <taxon>Vertebrata</taxon>
        <taxon>Euteleostomi</taxon>
        <taxon>Actinopterygii</taxon>
        <taxon>Neopterygii</taxon>
        <taxon>Teleostei</taxon>
        <taxon>Neoteleostei</taxon>
        <taxon>Acanthomorphata</taxon>
        <taxon>Ovalentaria</taxon>
        <taxon>Blenniimorphae</taxon>
        <taxon>Blenniiformes</taxon>
        <taxon>Gobiesocoidei</taxon>
        <taxon>Gobiesocidae</taxon>
        <taxon>Gobiesocinae</taxon>
        <taxon>Gouania</taxon>
    </lineage>
</organism>
<evidence type="ECO:0000256" key="11">
    <source>
        <dbReference type="ARBA" id="ARBA00023157"/>
    </source>
</evidence>
<reference evidence="24" key="3">
    <citation type="submission" date="2025-09" db="UniProtKB">
        <authorList>
            <consortium name="Ensembl"/>
        </authorList>
    </citation>
    <scope>IDENTIFICATION</scope>
</reference>
<dbReference type="Pfam" id="PF13927">
    <property type="entry name" value="Ig_3"/>
    <property type="match status" value="1"/>
</dbReference>
<dbReference type="Pfam" id="PF07679">
    <property type="entry name" value="I-set"/>
    <property type="match status" value="2"/>
</dbReference>
<evidence type="ECO:0000256" key="2">
    <source>
        <dbReference type="ARBA" id="ARBA00010504"/>
    </source>
</evidence>
<evidence type="ECO:0000313" key="25">
    <source>
        <dbReference type="Proteomes" id="UP000694680"/>
    </source>
</evidence>
<dbReference type="InterPro" id="IPR013783">
    <property type="entry name" value="Ig-like_fold"/>
</dbReference>
<feature type="signal peptide" evidence="19">
    <location>
        <begin position="1"/>
        <end position="19"/>
    </location>
</feature>
<feature type="domain" description="Fibronectin type-III" evidence="23">
    <location>
        <begin position="702"/>
        <end position="801"/>
    </location>
</feature>
<dbReference type="GO" id="GO:0005886">
    <property type="term" value="C:plasma membrane"/>
    <property type="evidence" value="ECO:0007669"/>
    <property type="project" value="UniProtKB-ARBA"/>
</dbReference>
<keyword evidence="12" id="KW-0675">Receptor</keyword>
<evidence type="ECO:0000259" key="21">
    <source>
        <dbReference type="PROSITE" id="PS50056"/>
    </source>
</evidence>
<feature type="domain" description="Tyrosine specific protein phosphatases" evidence="21">
    <location>
        <begin position="1803"/>
        <end position="1876"/>
    </location>
</feature>
<feature type="domain" description="Fibronectin type-III" evidence="23">
    <location>
        <begin position="804"/>
        <end position="894"/>
    </location>
</feature>
<dbReference type="FunFam" id="2.60.40.10:FF:000066">
    <property type="entry name" value="receptor-type tyrosine-protein phosphatase delta isoform X1"/>
    <property type="match status" value="1"/>
</dbReference>
<feature type="domain" description="Fibronectin type-III" evidence="23">
    <location>
        <begin position="601"/>
        <end position="697"/>
    </location>
</feature>
<reference evidence="24" key="1">
    <citation type="submission" date="2020-06" db="EMBL/GenBank/DDBJ databases">
        <authorList>
            <consortium name="Wellcome Sanger Institute Data Sharing"/>
        </authorList>
    </citation>
    <scope>NUCLEOTIDE SEQUENCE [LARGE SCALE GENOMIC DNA]</scope>
</reference>
<dbReference type="Pfam" id="PF00102">
    <property type="entry name" value="Y_phosphatase"/>
    <property type="match status" value="2"/>
</dbReference>
<keyword evidence="14" id="KW-0393">Immunoglobulin domain</keyword>
<dbReference type="PROSITE" id="PS50055">
    <property type="entry name" value="TYR_PHOSPHATASE_PTP"/>
    <property type="match status" value="2"/>
</dbReference>
<dbReference type="SMART" id="SM00404">
    <property type="entry name" value="PTPc_motif"/>
    <property type="match status" value="2"/>
</dbReference>
<dbReference type="FunFam" id="3.90.190.10:FF:000001">
    <property type="entry name" value="Receptor-type tyrosine-protein phosphatase F isoform A"/>
    <property type="match status" value="1"/>
</dbReference>
<dbReference type="FunFam" id="2.60.40.10:FF:000027">
    <property type="entry name" value="receptor-type tyrosine-protein phosphatase delta isoform X1"/>
    <property type="match status" value="1"/>
</dbReference>
<dbReference type="PROSITE" id="PS50853">
    <property type="entry name" value="FN3"/>
    <property type="match status" value="8"/>
</dbReference>
<dbReference type="InterPro" id="IPR000387">
    <property type="entry name" value="Tyr_Pase_dom"/>
</dbReference>
<dbReference type="SUPFAM" id="SSF49265">
    <property type="entry name" value="Fibronectin type III"/>
    <property type="match status" value="5"/>
</dbReference>
<feature type="domain" description="Tyrosine-protein phosphatase" evidence="20">
    <location>
        <begin position="1339"/>
        <end position="1594"/>
    </location>
</feature>
<dbReference type="Proteomes" id="UP000694680">
    <property type="component" value="Chromosome 1"/>
</dbReference>
<evidence type="ECO:0000259" key="23">
    <source>
        <dbReference type="PROSITE" id="PS50853"/>
    </source>
</evidence>
<dbReference type="FunFam" id="2.60.40.10:FF:000098">
    <property type="entry name" value="receptor-type tyrosine-protein phosphatase F isoform X1"/>
    <property type="match status" value="1"/>
</dbReference>
<reference evidence="24" key="2">
    <citation type="submission" date="2025-08" db="UniProtKB">
        <authorList>
            <consortium name="Ensembl"/>
        </authorList>
    </citation>
    <scope>IDENTIFICATION</scope>
</reference>
<dbReference type="FunFam" id="2.60.40.10:FF:000015">
    <property type="entry name" value="receptor-type tyrosine-protein phosphatase delta isoform X2"/>
    <property type="match status" value="1"/>
</dbReference>
<keyword evidence="5 19" id="KW-0732">Signal</keyword>
<dbReference type="PANTHER" id="PTHR46957">
    <property type="entry name" value="CYTOKINE RECEPTOR"/>
    <property type="match status" value="1"/>
</dbReference>
<dbReference type="EC" id="3.1.3.48" evidence="3"/>
<feature type="domain" description="Fibronectin type-III" evidence="23">
    <location>
        <begin position="998"/>
        <end position="1082"/>
    </location>
</feature>
<keyword evidence="8" id="KW-0904">Protein phosphatase</keyword>
<name>A0A8C5HNK4_GOUWI</name>
<feature type="domain" description="Ig-like" evidence="22">
    <location>
        <begin position="23"/>
        <end position="113"/>
    </location>
</feature>
<dbReference type="CDD" id="cd05738">
    <property type="entry name" value="IgI_2_RPTP_IIa_LAR_like"/>
    <property type="match status" value="1"/>
</dbReference>
<dbReference type="InterPro" id="IPR003961">
    <property type="entry name" value="FN3_dom"/>
</dbReference>
<dbReference type="InterPro" id="IPR003595">
    <property type="entry name" value="Tyr_Pase_cat"/>
</dbReference>
<dbReference type="FunFam" id="3.90.190.10:FF:000002">
    <property type="entry name" value="receptor-type tyrosine-protein phosphatase delta isoform X2"/>
    <property type="match status" value="1"/>
</dbReference>
<dbReference type="Pfam" id="PF00041">
    <property type="entry name" value="fn3"/>
    <property type="match status" value="8"/>
</dbReference>
<dbReference type="CDD" id="cd00063">
    <property type="entry name" value="FN3"/>
    <property type="match status" value="8"/>
</dbReference>
<evidence type="ECO:0000256" key="19">
    <source>
        <dbReference type="SAM" id="SignalP"/>
    </source>
</evidence>
<evidence type="ECO:0000256" key="10">
    <source>
        <dbReference type="ARBA" id="ARBA00023136"/>
    </source>
</evidence>
<dbReference type="PANTHER" id="PTHR46957:SF11">
    <property type="entry name" value="PROTEIN-TYROSINE-PHOSPHATASE"/>
    <property type="match status" value="1"/>
</dbReference>
<feature type="chain" id="PRO_5034940351" description="Receptor-type tyrosine-protein phosphatase delta" evidence="19">
    <location>
        <begin position="20"/>
        <end position="1894"/>
    </location>
</feature>
<evidence type="ECO:0000256" key="16">
    <source>
        <dbReference type="ARBA" id="ARBA00053769"/>
    </source>
</evidence>
<dbReference type="CDD" id="cd05739">
    <property type="entry name" value="IgI_3_RPTP_IIa_LAR_like"/>
    <property type="match status" value="1"/>
</dbReference>
<evidence type="ECO:0000256" key="3">
    <source>
        <dbReference type="ARBA" id="ARBA00013064"/>
    </source>
</evidence>
<dbReference type="SMART" id="SM00408">
    <property type="entry name" value="IGc2"/>
    <property type="match status" value="3"/>
</dbReference>
<dbReference type="GO" id="GO:0099537">
    <property type="term" value="P:trans-synaptic signaling"/>
    <property type="evidence" value="ECO:0007669"/>
    <property type="project" value="UniProtKB-ARBA"/>
</dbReference>
<comment type="catalytic activity">
    <reaction evidence="15">
        <text>O-phospho-L-tyrosyl-[protein] + H2O = L-tyrosyl-[protein] + phosphate</text>
        <dbReference type="Rhea" id="RHEA:10684"/>
        <dbReference type="Rhea" id="RHEA-COMP:10136"/>
        <dbReference type="Rhea" id="RHEA-COMP:20101"/>
        <dbReference type="ChEBI" id="CHEBI:15377"/>
        <dbReference type="ChEBI" id="CHEBI:43474"/>
        <dbReference type="ChEBI" id="CHEBI:46858"/>
        <dbReference type="ChEBI" id="CHEBI:61978"/>
        <dbReference type="EC" id="3.1.3.48"/>
    </reaction>
</comment>
<comment type="function">
    <text evidence="16">Can bidirectionally induce pre- and post-synaptic differentiation of neurons by mediating interaction with IL1RAP and IL1RAPL1 trans-synaptically. Involved in pre-synaptic differentiation through interaction with SLITRK2.</text>
</comment>
<dbReference type="FunFam" id="2.60.40.10:FF:000028">
    <property type="entry name" value="Neuronal cell adhesion molecule"/>
    <property type="match status" value="1"/>
</dbReference>
<evidence type="ECO:0000256" key="12">
    <source>
        <dbReference type="ARBA" id="ARBA00023170"/>
    </source>
</evidence>
<dbReference type="PRINTS" id="PR00700">
    <property type="entry name" value="PRTYPHPHTASE"/>
</dbReference>
<keyword evidence="25" id="KW-1185">Reference proteome</keyword>
<proteinExistence type="inferred from homology"/>
<dbReference type="SMART" id="SM00060">
    <property type="entry name" value="FN3"/>
    <property type="match status" value="8"/>
</dbReference>
<dbReference type="GO" id="GO:0098609">
    <property type="term" value="P:cell-cell adhesion"/>
    <property type="evidence" value="ECO:0007669"/>
    <property type="project" value="UniProtKB-ARBA"/>
</dbReference>
<dbReference type="PROSITE" id="PS50835">
    <property type="entry name" value="IG_LIKE"/>
    <property type="match status" value="3"/>
</dbReference>
<dbReference type="FunFam" id="2.60.40.10:FF:000036">
    <property type="entry name" value="receptor-type tyrosine-protein phosphatase delta isoform X1"/>
    <property type="match status" value="1"/>
</dbReference>
<dbReference type="InterPro" id="IPR013098">
    <property type="entry name" value="Ig_I-set"/>
</dbReference>
<evidence type="ECO:0000256" key="1">
    <source>
        <dbReference type="ARBA" id="ARBA00004479"/>
    </source>
</evidence>
<comment type="similarity">
    <text evidence="2">Belongs to the protein-tyrosine phosphatase family. Receptor class 2A subfamily.</text>
</comment>
<dbReference type="InterPro" id="IPR036116">
    <property type="entry name" value="FN3_sf"/>
</dbReference>
<feature type="domain" description="Fibronectin type-III" evidence="23">
    <location>
        <begin position="899"/>
        <end position="994"/>
    </location>
</feature>
<keyword evidence="10 18" id="KW-0472">Membrane</keyword>
<dbReference type="InterPro" id="IPR007110">
    <property type="entry name" value="Ig-like_dom"/>
</dbReference>
<evidence type="ECO:0000259" key="20">
    <source>
        <dbReference type="PROSITE" id="PS50055"/>
    </source>
</evidence>
<keyword evidence="9 18" id="KW-1133">Transmembrane helix</keyword>
<dbReference type="GO" id="GO:0099054">
    <property type="term" value="P:presynapse assembly"/>
    <property type="evidence" value="ECO:0007669"/>
    <property type="project" value="UniProtKB-ARBA"/>
</dbReference>
<accession>A0A8C5HNK4</accession>
<dbReference type="GO" id="GO:0004725">
    <property type="term" value="F:protein tyrosine phosphatase activity"/>
    <property type="evidence" value="ECO:0007669"/>
    <property type="project" value="UniProtKB-EC"/>
</dbReference>
<keyword evidence="7" id="KW-0378">Hydrolase</keyword>
<keyword evidence="11" id="KW-1015">Disulfide bond</keyword>
<feature type="domain" description="Fibronectin type-III" evidence="23">
    <location>
        <begin position="311"/>
        <end position="401"/>
    </location>
</feature>
<dbReference type="InterPro" id="IPR003599">
    <property type="entry name" value="Ig_sub"/>
</dbReference>
<feature type="domain" description="Tyrosine specific protein phosphatases" evidence="21">
    <location>
        <begin position="1514"/>
        <end position="1585"/>
    </location>
</feature>
<evidence type="ECO:0000256" key="17">
    <source>
        <dbReference type="ARBA" id="ARBA00074819"/>
    </source>
</evidence>
<evidence type="ECO:0000256" key="14">
    <source>
        <dbReference type="ARBA" id="ARBA00023319"/>
    </source>
</evidence>
<evidence type="ECO:0000256" key="5">
    <source>
        <dbReference type="ARBA" id="ARBA00022729"/>
    </source>
</evidence>
<keyword evidence="4 18" id="KW-0812">Transmembrane</keyword>
<feature type="transmembrane region" description="Helical" evidence="18">
    <location>
        <begin position="1249"/>
        <end position="1272"/>
    </location>
</feature>
<feature type="domain" description="Fibronectin type-III" evidence="23">
    <location>
        <begin position="504"/>
        <end position="596"/>
    </location>
</feature>
<dbReference type="InterPro" id="IPR029021">
    <property type="entry name" value="Prot-tyrosine_phosphatase-like"/>
</dbReference>
<dbReference type="SUPFAM" id="SSF52799">
    <property type="entry name" value="(Phosphotyrosine protein) phosphatases II"/>
    <property type="match status" value="2"/>
</dbReference>
<dbReference type="SMART" id="SM00409">
    <property type="entry name" value="IG"/>
    <property type="match status" value="3"/>
</dbReference>
<dbReference type="InterPro" id="IPR050713">
    <property type="entry name" value="RTP_Phos/Ushers"/>
</dbReference>
<dbReference type="InterPro" id="IPR016130">
    <property type="entry name" value="Tyr_Pase_AS"/>
</dbReference>
<dbReference type="FunFam" id="2.60.40.10:FF:000082">
    <property type="entry name" value="receptor-type tyrosine-protein phosphatase delta isoform X2"/>
    <property type="match status" value="1"/>
</dbReference>
<dbReference type="FunFam" id="2.60.40.10:FF:000023">
    <property type="entry name" value="receptor-type tyrosine-protein phosphatase delta isoform X2"/>
    <property type="match status" value="1"/>
</dbReference>
<dbReference type="Gene3D" id="3.90.190.10">
    <property type="entry name" value="Protein tyrosine phosphatase superfamily"/>
    <property type="match status" value="2"/>
</dbReference>
<keyword evidence="6" id="KW-0677">Repeat</keyword>
<comment type="subcellular location">
    <subcellularLocation>
        <location evidence="1">Membrane</location>
        <topology evidence="1">Single-pass type I membrane protein</topology>
    </subcellularLocation>
</comment>
<dbReference type="InterPro" id="IPR003598">
    <property type="entry name" value="Ig_sub2"/>
</dbReference>
<feature type="domain" description="Fibronectin type-III" evidence="23">
    <location>
        <begin position="406"/>
        <end position="502"/>
    </location>
</feature>
<dbReference type="FunFam" id="2.60.40.10:FF:000010">
    <property type="entry name" value="receptor-type tyrosine-protein phosphatase delta isoform X1"/>
    <property type="match status" value="1"/>
</dbReference>
<protein>
    <recommendedName>
        <fullName evidence="17">Receptor-type tyrosine-protein phosphatase delta</fullName>
        <ecNumber evidence="3">3.1.3.48</ecNumber>
    </recommendedName>
</protein>
<dbReference type="InterPro" id="IPR036179">
    <property type="entry name" value="Ig-like_dom_sf"/>
</dbReference>
<sequence length="1894" mass="211340">MHCASPGLLLLSFLFLADAESPPKFTRTPEDQTGVQGGVASFVCQAAGEPQPKIVWNKKGKKVSNQRFEVIEFDDGSGSVLRIQPLRTPRDEAIYECHASNSAGEITATTRLSVLREDQLPSGFPTIDMGPQLKVVERSRTATMLCAASGNPDPEITWFKDFLPVNTSNNNGRIKQLRSGALQIEMSEESDQGKYECVATNSDGTRYSTPANLYVRVRRVPPRFSIPPADSEIMPGGNVNITCVAVGSPMPYVKWMLGAEDLTPEDDMPIGRNVLELTDVRQSNNYTCVAMSTLGVIEAVAQIIVKALPKAPGIPMVTERTATSITLTWDSGNPETVSYYIIQHRAKGSEDPYKEIDGIATTRYSVGGLSPYSHYDFRVAAVNTIGQGPSSEAVEARTAEQAPSSPPRQVIGRMLSATTAMIHWDEPEEPNGQVVGYRVYYTSDGTLPVNQWEKQMVRSANFITIQDLTPNKTYYIRVLAFTSVGDGPLSQDLQIIAKTGVPSQPSDFKGEAKSETSILLSWVAPTPQGGLDNQITGYELVYRRVDDTEEVRIEPSTSYLLKNLKAFSTYTFQLAAKSKNGVGAYTNEVSIETPQTLPSAPPQDITCTSSSSTSVLVSWAPPPLEFQNGVITGYVIQYSTTMRNKTSKRIDGIPPDSSPYLLENLEKWTEYGITVRAQTEAGEGPESLQLLIRTEEDVPSGPPQGVEADTVNASAVRVKWRAPAPELRHGQIRGYQVHYVRMNYGEPQGQPFVKDILIDDSQVIITIYLRADTAYSITVGAYTAKGDGARSKPVSVCTALPCEKPELLVSATDSGTVLLQWYPAPKPPTPLLGYRLTFGRVDVLPFTVVEFPTKENRFTAQDIHKGANYVFKLSSRNKMGYGEEAVINVTTPEDVPSGYPENIIAEEASATSLRLTWKSVPLIEQNGKIIMYSVLYKGINSRGNASEVVVSTPRSSVWLEGLSPDTVYDVRVCAFTAVGPGPYSPSVQFRTQRLDQVFATNFRVKAAMKNSVLLSWEIRDKNPVQPFTILYGKGQSVEVDGKQTQKLITGLEPDTQYSFLLTNRANSAGGLQHRVTATTAPDILKSKPTIVGKTNADGMVTVQLPTVQTTAKVRGYYVVVVPLKKQRGGKFLNPWEEPDQMNLDSLLKEINRTSTSRALRARRQAGQSDPRAYISAHFKTLPLEFTLGDGRNYGDFRNRPLQNGQEYVFFVLGLMDLSENTMYSTSPYSDPVTASDVDPQPIVDEEEGLLWVVGPVLAVIFIVCIVIAILLFKRKRAEAEGRKGSFPCSKAMSSHHPTDPVELRRINFQTPGMASHPPVPISELTDHIERLKANDNLKFSQEYESIDPSQQFTWENSNLEVNKPKNRYANVIAYDHSRVILSSIDGVPGSDYINANYIDGYRRQNAYIATQGSLPETFGDFWRMIWEQHTANIIMMTKLEEKSRVKCDQYWPTRGTETYGLIQVTLLDTVELATYSVRTFALYKSGSNEKREIRHFQFTAWPDHGVPEHPTPFLAFLRRVKACNPPDAGPLIVHCSAGVGRTGCFIVIDAMTERIKHEKTLDVYGHVTLMRSQRNYMVQTEDQYIFIHDALLEAVTCGNTEVPARNLYSYIQRLTQIEPGENVTGMELEFKRLANAKAHTSRFVSANLPCNKFKNRLVNIMPYETTRVCLQPIRGVEGSDYINASFIDGYRQQRAYIATQGPLAETTEDYWRMLWEHNSTIVVMLTKLREMGREKCHQYWPAERSARYQYFVVDPMAEYNMPQYILREFKVTDARDGQSRTVRQFQFTDWPEQGVPKSGEGFIDFIGQVHKTKEQFGQDGPITVHCSAGVGRTGVFITLSIVLERMRYEGVVDIFQTVKMLRTQRPATVQTEDQYQFCYRASLEYLGSFDHYAT</sequence>
<evidence type="ECO:0000313" key="24">
    <source>
        <dbReference type="Ensembl" id="ENSGWIP00000047056.1"/>
    </source>
</evidence>
<gene>
    <name evidence="24" type="primary">ptprdb</name>
</gene>
<dbReference type="SUPFAM" id="SSF48726">
    <property type="entry name" value="Immunoglobulin"/>
    <property type="match status" value="3"/>
</dbReference>
<evidence type="ECO:0000256" key="15">
    <source>
        <dbReference type="ARBA" id="ARBA00051722"/>
    </source>
</evidence>
<feature type="domain" description="Ig-like" evidence="22">
    <location>
        <begin position="222"/>
        <end position="304"/>
    </location>
</feature>
<evidence type="ECO:0000256" key="13">
    <source>
        <dbReference type="ARBA" id="ARBA00023180"/>
    </source>
</evidence>
<evidence type="ECO:0000259" key="22">
    <source>
        <dbReference type="PROSITE" id="PS50835"/>
    </source>
</evidence>
<dbReference type="Gene3D" id="2.60.40.10">
    <property type="entry name" value="Immunoglobulins"/>
    <property type="match status" value="11"/>
</dbReference>